<comment type="caution">
    <text evidence="2">The sequence shown here is derived from an EMBL/GenBank/DDBJ whole genome shotgun (WGS) entry which is preliminary data.</text>
</comment>
<keyword evidence="3" id="KW-1185">Reference proteome</keyword>
<gene>
    <name evidence="2" type="ORF">BN12_1350006</name>
</gene>
<evidence type="ECO:0000313" key="2">
    <source>
        <dbReference type="EMBL" id="CCH76595.1"/>
    </source>
</evidence>
<reference evidence="2 3" key="1">
    <citation type="journal article" date="2013" name="ISME J.">
        <title>A metabolic model for members of the genus Tetrasphaera involved in enhanced biological phosphorus removal.</title>
        <authorList>
            <person name="Kristiansen R."/>
            <person name="Nguyen H.T.T."/>
            <person name="Saunders A.M."/>
            <person name="Nielsen J.L."/>
            <person name="Wimmer R."/>
            <person name="Le V.Q."/>
            <person name="McIlroy S.J."/>
            <person name="Petrovski S."/>
            <person name="Seviour R.J."/>
            <person name="Calteau A."/>
            <person name="Nielsen K.L."/>
            <person name="Nielsen P.H."/>
        </authorList>
    </citation>
    <scope>NUCLEOTIDE SEQUENCE [LARGE SCALE GENOMIC DNA]</scope>
    <source>
        <strain evidence="2 3">T1-X7</strain>
    </source>
</reference>
<dbReference type="SUPFAM" id="SSF159888">
    <property type="entry name" value="YdhG-like"/>
    <property type="match status" value="1"/>
</dbReference>
<dbReference type="EMBL" id="CAJB01000041">
    <property type="protein sequence ID" value="CCH76595.1"/>
    <property type="molecule type" value="Genomic_DNA"/>
</dbReference>
<name>A0A077LXE7_9MICO</name>
<dbReference type="OrthoDB" id="9811812at2"/>
<dbReference type="Proteomes" id="UP000035721">
    <property type="component" value="Unassembled WGS sequence"/>
</dbReference>
<dbReference type="RefSeq" id="WP_048553345.1">
    <property type="nucleotide sequence ID" value="NZ_HF570958.1"/>
</dbReference>
<sequence>MTAEEELAGFVEKFAPPMQERIRACRAWMRARFPRAVELVYDNYNFFVIGYGPTERTSEAVFSLAAYRGGVNLVFAQRATELPDPAGLLRGTGKVVRNTRIEQASDLDRPEVSALVTAAEELAARPLSDGEGPRLVIKSVSARQRPRR</sequence>
<feature type="region of interest" description="Disordered" evidence="1">
    <location>
        <begin position="129"/>
        <end position="148"/>
    </location>
</feature>
<organism evidence="2 3">
    <name type="scientific">Nostocoides japonicum T1-X7</name>
    <dbReference type="NCBI Taxonomy" id="1194083"/>
    <lineage>
        <taxon>Bacteria</taxon>
        <taxon>Bacillati</taxon>
        <taxon>Actinomycetota</taxon>
        <taxon>Actinomycetes</taxon>
        <taxon>Micrococcales</taxon>
        <taxon>Intrasporangiaceae</taxon>
        <taxon>Nostocoides</taxon>
    </lineage>
</organism>
<dbReference type="AlphaFoldDB" id="A0A077LXE7"/>
<accession>A0A077LXE7</accession>
<dbReference type="STRING" id="1194083.BN12_1350006"/>
<proteinExistence type="predicted"/>
<evidence type="ECO:0000256" key="1">
    <source>
        <dbReference type="SAM" id="MobiDB-lite"/>
    </source>
</evidence>
<protein>
    <submittedName>
        <fullName evidence="2">Uncharacterized protein</fullName>
    </submittedName>
</protein>
<evidence type="ECO:0000313" key="3">
    <source>
        <dbReference type="Proteomes" id="UP000035721"/>
    </source>
</evidence>